<keyword evidence="1" id="KW-1133">Transmembrane helix</keyword>
<dbReference type="OrthoDB" id="2093409at2759"/>
<keyword evidence="1" id="KW-0472">Membrane</keyword>
<feature type="transmembrane region" description="Helical" evidence="1">
    <location>
        <begin position="23"/>
        <end position="44"/>
    </location>
</feature>
<comment type="caution">
    <text evidence="2">The sequence shown here is derived from an EMBL/GenBank/DDBJ whole genome shotgun (WGS) entry which is preliminary data.</text>
</comment>
<sequence>MAPMQFVDAPGQYLRWAARAKPAIFWSIVVGAVGPVMMVAVPPIRARLGDGPRELIPHTYPIPKGPRNIPKGYDD</sequence>
<protein>
    <submittedName>
        <fullName evidence="2">NADH-ubiquinone oxidoreductase 9.5 kDa subunit</fullName>
    </submittedName>
</protein>
<evidence type="ECO:0000313" key="2">
    <source>
        <dbReference type="EMBL" id="KAF2155770.1"/>
    </source>
</evidence>
<evidence type="ECO:0000256" key="1">
    <source>
        <dbReference type="SAM" id="Phobius"/>
    </source>
</evidence>
<dbReference type="EMBL" id="ML996082">
    <property type="protein sequence ID" value="KAF2155770.1"/>
    <property type="molecule type" value="Genomic_DNA"/>
</dbReference>
<dbReference type="PANTHER" id="PTHR38488">
    <property type="entry name" value="OXIDOREDUCTASE 9.5 KDA SUBUNIT, PUTATIVE (AFU_ORTHOLOGUE AFUA_5G08980)-RELATED"/>
    <property type="match status" value="1"/>
</dbReference>
<proteinExistence type="predicted"/>
<organism evidence="2 3">
    <name type="scientific">Myriangium duriaei CBS 260.36</name>
    <dbReference type="NCBI Taxonomy" id="1168546"/>
    <lineage>
        <taxon>Eukaryota</taxon>
        <taxon>Fungi</taxon>
        <taxon>Dikarya</taxon>
        <taxon>Ascomycota</taxon>
        <taxon>Pezizomycotina</taxon>
        <taxon>Dothideomycetes</taxon>
        <taxon>Dothideomycetidae</taxon>
        <taxon>Myriangiales</taxon>
        <taxon>Myriangiaceae</taxon>
        <taxon>Myriangium</taxon>
    </lineage>
</organism>
<keyword evidence="3" id="KW-1185">Reference proteome</keyword>
<evidence type="ECO:0000313" key="3">
    <source>
        <dbReference type="Proteomes" id="UP000799439"/>
    </source>
</evidence>
<dbReference type="Proteomes" id="UP000799439">
    <property type="component" value="Unassembled WGS sequence"/>
</dbReference>
<reference evidence="2" key="1">
    <citation type="journal article" date="2020" name="Stud. Mycol.">
        <title>101 Dothideomycetes genomes: a test case for predicting lifestyles and emergence of pathogens.</title>
        <authorList>
            <person name="Haridas S."/>
            <person name="Albert R."/>
            <person name="Binder M."/>
            <person name="Bloem J."/>
            <person name="Labutti K."/>
            <person name="Salamov A."/>
            <person name="Andreopoulos B."/>
            <person name="Baker S."/>
            <person name="Barry K."/>
            <person name="Bills G."/>
            <person name="Bluhm B."/>
            <person name="Cannon C."/>
            <person name="Castanera R."/>
            <person name="Culley D."/>
            <person name="Daum C."/>
            <person name="Ezra D."/>
            <person name="Gonzalez J."/>
            <person name="Henrissat B."/>
            <person name="Kuo A."/>
            <person name="Liang C."/>
            <person name="Lipzen A."/>
            <person name="Lutzoni F."/>
            <person name="Magnuson J."/>
            <person name="Mondo S."/>
            <person name="Nolan M."/>
            <person name="Ohm R."/>
            <person name="Pangilinan J."/>
            <person name="Park H.-J."/>
            <person name="Ramirez L."/>
            <person name="Alfaro M."/>
            <person name="Sun H."/>
            <person name="Tritt A."/>
            <person name="Yoshinaga Y."/>
            <person name="Zwiers L.-H."/>
            <person name="Turgeon B."/>
            <person name="Goodwin S."/>
            <person name="Spatafora J."/>
            <person name="Crous P."/>
            <person name="Grigoriev I."/>
        </authorList>
    </citation>
    <scope>NUCLEOTIDE SEQUENCE</scope>
    <source>
        <strain evidence="2">CBS 260.36</strain>
    </source>
</reference>
<dbReference type="InterPro" id="IPR039961">
    <property type="entry name" value="Nuo9.5"/>
</dbReference>
<name>A0A9P4J9T5_9PEZI</name>
<keyword evidence="1" id="KW-0812">Transmembrane</keyword>
<dbReference type="AlphaFoldDB" id="A0A9P4J9T5"/>
<accession>A0A9P4J9T5</accession>
<dbReference type="PANTHER" id="PTHR38488:SF1">
    <property type="entry name" value="OXIDOREDUCTASE 9.5 KDA SUBUNIT, PUTATIVE (AFU_ORTHOLOGUE AFUA_5G08980)-RELATED"/>
    <property type="match status" value="1"/>
</dbReference>
<gene>
    <name evidence="2" type="ORF">K461DRAFT_290768</name>
</gene>
<dbReference type="CDD" id="cd22903">
    <property type="entry name" value="NI9M"/>
    <property type="match status" value="1"/>
</dbReference>